<dbReference type="InterPro" id="IPR006059">
    <property type="entry name" value="SBP"/>
</dbReference>
<gene>
    <name evidence="1" type="ORF">S01H1_35378</name>
</gene>
<dbReference type="PANTHER" id="PTHR43649:SF11">
    <property type="entry name" value="ABC TRANSPORTER SUBSTRATE-BINDING PROTEIN YESO-RELATED"/>
    <property type="match status" value="1"/>
</dbReference>
<name>X0VFJ1_9ZZZZ</name>
<accession>X0VFJ1</accession>
<feature type="non-terminal residue" evidence="1">
    <location>
        <position position="271"/>
    </location>
</feature>
<evidence type="ECO:0000313" key="1">
    <source>
        <dbReference type="EMBL" id="GAG11248.1"/>
    </source>
</evidence>
<dbReference type="Pfam" id="PF01547">
    <property type="entry name" value="SBP_bac_1"/>
    <property type="match status" value="1"/>
</dbReference>
<feature type="non-terminal residue" evidence="1">
    <location>
        <position position="1"/>
    </location>
</feature>
<dbReference type="SUPFAM" id="SSF53850">
    <property type="entry name" value="Periplasmic binding protein-like II"/>
    <property type="match status" value="1"/>
</dbReference>
<reference evidence="1" key="1">
    <citation type="journal article" date="2014" name="Front. Microbiol.">
        <title>High frequency of phylogenetically diverse reductive dehalogenase-homologous genes in deep subseafloor sedimentary metagenomes.</title>
        <authorList>
            <person name="Kawai M."/>
            <person name="Futagami T."/>
            <person name="Toyoda A."/>
            <person name="Takaki Y."/>
            <person name="Nishi S."/>
            <person name="Hori S."/>
            <person name="Arai W."/>
            <person name="Tsubouchi T."/>
            <person name="Morono Y."/>
            <person name="Uchiyama I."/>
            <person name="Ito T."/>
            <person name="Fujiyama A."/>
            <person name="Inagaki F."/>
            <person name="Takami H."/>
        </authorList>
    </citation>
    <scope>NUCLEOTIDE SEQUENCE</scope>
    <source>
        <strain evidence="1">Expedition CK06-06</strain>
    </source>
</reference>
<dbReference type="AlphaFoldDB" id="X0VFJ1"/>
<dbReference type="Gene3D" id="3.40.190.10">
    <property type="entry name" value="Periplasmic binding protein-like II"/>
    <property type="match status" value="1"/>
</dbReference>
<organism evidence="1">
    <name type="scientific">marine sediment metagenome</name>
    <dbReference type="NCBI Taxonomy" id="412755"/>
    <lineage>
        <taxon>unclassified sequences</taxon>
        <taxon>metagenomes</taxon>
        <taxon>ecological metagenomes</taxon>
    </lineage>
</organism>
<dbReference type="PANTHER" id="PTHR43649">
    <property type="entry name" value="ARABINOSE-BINDING PROTEIN-RELATED"/>
    <property type="match status" value="1"/>
</dbReference>
<protein>
    <submittedName>
        <fullName evidence="1">Uncharacterized protein</fullName>
    </submittedName>
</protein>
<comment type="caution">
    <text evidence="1">The sequence shown here is derived from an EMBL/GenBank/DDBJ whole genome shotgun (WGS) entry which is preliminary data.</text>
</comment>
<dbReference type="InterPro" id="IPR050490">
    <property type="entry name" value="Bact_solute-bd_prot1"/>
</dbReference>
<sequence>TREVEVPTGGELVTIVARCKAAPPHEEGRCNNLVSAVGAANAALAEMGDDRRIELETIQDNADWGDYKTEFELASDAGAASDIVCSGHEHIGDWGPAGYLVDVTGMLGDYPEFDDVIDALWASTEWNGKRWGVPQDAEARPMFYNKTLLAELGWSDADIESLPDRIMSGEFTWEDMFDTAEEAVTAGVVAEGNGWWHRPKNGGDFLYYYYAAGGEIVGDGDALIFDKEAALKVYEKLYAAVDRGILSDTRLDGDWTGWHTGITNGDVLFAF</sequence>
<proteinExistence type="predicted"/>
<dbReference type="EMBL" id="BARS01022106">
    <property type="protein sequence ID" value="GAG11248.1"/>
    <property type="molecule type" value="Genomic_DNA"/>
</dbReference>